<evidence type="ECO:0000313" key="1">
    <source>
        <dbReference type="EMBL" id="CAG8709626.1"/>
    </source>
</evidence>
<keyword evidence="2" id="KW-1185">Reference proteome</keyword>
<feature type="non-terminal residue" evidence="1">
    <location>
        <position position="1"/>
    </location>
</feature>
<name>A0ABN7V162_GIGMA</name>
<gene>
    <name evidence="1" type="ORF">GMARGA_LOCUS12658</name>
</gene>
<organism evidence="1 2">
    <name type="scientific">Gigaspora margarita</name>
    <dbReference type="NCBI Taxonomy" id="4874"/>
    <lineage>
        <taxon>Eukaryota</taxon>
        <taxon>Fungi</taxon>
        <taxon>Fungi incertae sedis</taxon>
        <taxon>Mucoromycota</taxon>
        <taxon>Glomeromycotina</taxon>
        <taxon>Glomeromycetes</taxon>
        <taxon>Diversisporales</taxon>
        <taxon>Gigasporaceae</taxon>
        <taxon>Gigaspora</taxon>
    </lineage>
</organism>
<comment type="caution">
    <text evidence="1">The sequence shown here is derived from an EMBL/GenBank/DDBJ whole genome shotgun (WGS) entry which is preliminary data.</text>
</comment>
<reference evidence="1 2" key="1">
    <citation type="submission" date="2021-06" db="EMBL/GenBank/DDBJ databases">
        <authorList>
            <person name="Kallberg Y."/>
            <person name="Tangrot J."/>
            <person name="Rosling A."/>
        </authorList>
    </citation>
    <scope>NUCLEOTIDE SEQUENCE [LARGE SCALE GENOMIC DNA]</scope>
    <source>
        <strain evidence="1 2">120-4 pot B 10/14</strain>
    </source>
</reference>
<dbReference type="EMBL" id="CAJVQB010007824">
    <property type="protein sequence ID" value="CAG8709626.1"/>
    <property type="molecule type" value="Genomic_DNA"/>
</dbReference>
<accession>A0ABN7V162</accession>
<sequence>EITTIVKSESNNSTKVFFLKIKAFISVDKEVEHYIDQFEIVTNLEFDNMPVIGISIMITGQTIQTAKTINKNIVLDFYVKKQIIEVRHKVNNTYLMNKTNSINQKICSTTTLLIGTMNYLCSISNSNEEKHILTLEIISLLSMHINNKITNNQAINVSWLFQVINRTPQGAMARTPRKDCTTLAQMGLTTLPFPSPILQTALNANPILLSTEQILSSRKTQDQNNQIDHDFN</sequence>
<proteinExistence type="predicted"/>
<protein>
    <submittedName>
        <fullName evidence="1">21108_t:CDS:1</fullName>
    </submittedName>
</protein>
<evidence type="ECO:0000313" key="2">
    <source>
        <dbReference type="Proteomes" id="UP000789901"/>
    </source>
</evidence>
<dbReference type="Proteomes" id="UP000789901">
    <property type="component" value="Unassembled WGS sequence"/>
</dbReference>